<evidence type="ECO:0000256" key="1">
    <source>
        <dbReference type="SAM" id="SignalP"/>
    </source>
</evidence>
<gene>
    <name evidence="3" type="ORF">MoryE10_24970</name>
</gene>
<feature type="domain" description="Cupin type-2" evidence="2">
    <location>
        <begin position="47"/>
        <end position="111"/>
    </location>
</feature>
<keyword evidence="1" id="KW-0732">Signal</keyword>
<evidence type="ECO:0000313" key="3">
    <source>
        <dbReference type="EMBL" id="BBL71891.1"/>
    </source>
</evidence>
<feature type="signal peptide" evidence="1">
    <location>
        <begin position="1"/>
        <end position="20"/>
    </location>
</feature>
<dbReference type="InterPro" id="IPR013096">
    <property type="entry name" value="Cupin_2"/>
</dbReference>
<feature type="chain" id="PRO_5034282813" description="Cupin type-2 domain-containing protein" evidence="1">
    <location>
        <begin position="21"/>
        <end position="121"/>
    </location>
</feature>
<accession>A0A8D5AJ00</accession>
<dbReference type="KEGG" id="moz:MoryE10_24970"/>
<dbReference type="Proteomes" id="UP000824988">
    <property type="component" value="Chromosome"/>
</dbReference>
<dbReference type="RefSeq" id="WP_082411775.1">
    <property type="nucleotide sequence ID" value="NZ_AP019782.1"/>
</dbReference>
<protein>
    <recommendedName>
        <fullName evidence="2">Cupin type-2 domain-containing protein</fullName>
    </recommendedName>
</protein>
<dbReference type="Pfam" id="PF07883">
    <property type="entry name" value="Cupin_2"/>
    <property type="match status" value="1"/>
</dbReference>
<dbReference type="Gene3D" id="2.60.120.10">
    <property type="entry name" value="Jelly Rolls"/>
    <property type="match status" value="1"/>
</dbReference>
<sequence length="121" mass="13091">MWKILLPTLLSAAVSLPALADEGPAREVLLAKPVQLPSADIFAKVVRVSFPAGVKTPLHTHEGPGPRYVLKGEITVEDHGQTYTYKAGQVFWETGEPMVAGNRGKEEAVMVIFEMAPAKKP</sequence>
<evidence type="ECO:0000259" key="2">
    <source>
        <dbReference type="Pfam" id="PF07883"/>
    </source>
</evidence>
<keyword evidence="4" id="KW-1185">Reference proteome</keyword>
<dbReference type="EMBL" id="AP019782">
    <property type="protein sequence ID" value="BBL71891.1"/>
    <property type="molecule type" value="Genomic_DNA"/>
</dbReference>
<dbReference type="SUPFAM" id="SSF51182">
    <property type="entry name" value="RmlC-like cupins"/>
    <property type="match status" value="1"/>
</dbReference>
<dbReference type="AlphaFoldDB" id="A0A8D5AJ00"/>
<organism evidence="3 4">
    <name type="scientific">Methylogaea oryzae</name>
    <dbReference type="NCBI Taxonomy" id="1295382"/>
    <lineage>
        <taxon>Bacteria</taxon>
        <taxon>Pseudomonadati</taxon>
        <taxon>Pseudomonadota</taxon>
        <taxon>Gammaproteobacteria</taxon>
        <taxon>Methylococcales</taxon>
        <taxon>Methylococcaceae</taxon>
        <taxon>Methylogaea</taxon>
    </lineage>
</organism>
<name>A0A8D5AJ00_9GAMM</name>
<proteinExistence type="predicted"/>
<reference evidence="3" key="1">
    <citation type="submission" date="2019-06" db="EMBL/GenBank/DDBJ databases">
        <title>Complete genome sequence of Methylogaea oryzae strain JCM16910.</title>
        <authorList>
            <person name="Asakawa S."/>
        </authorList>
    </citation>
    <scope>NUCLEOTIDE SEQUENCE</scope>
    <source>
        <strain evidence="3">E10</strain>
    </source>
</reference>
<dbReference type="InterPro" id="IPR011051">
    <property type="entry name" value="RmlC_Cupin_sf"/>
</dbReference>
<evidence type="ECO:0000313" key="4">
    <source>
        <dbReference type="Proteomes" id="UP000824988"/>
    </source>
</evidence>
<dbReference type="InterPro" id="IPR014710">
    <property type="entry name" value="RmlC-like_jellyroll"/>
</dbReference>